<comment type="caution">
    <text evidence="1">The sequence shown here is derived from an EMBL/GenBank/DDBJ whole genome shotgun (WGS) entry which is preliminary data.</text>
</comment>
<reference evidence="1 2" key="1">
    <citation type="submission" date="2019-02" db="EMBL/GenBank/DDBJ databases">
        <title>Deep-cultivation of Planctomycetes and their phenomic and genomic characterization uncovers novel biology.</title>
        <authorList>
            <person name="Wiegand S."/>
            <person name="Jogler M."/>
            <person name="Boedeker C."/>
            <person name="Pinto D."/>
            <person name="Vollmers J."/>
            <person name="Rivas-Marin E."/>
            <person name="Kohn T."/>
            <person name="Peeters S.H."/>
            <person name="Heuer A."/>
            <person name="Rast P."/>
            <person name="Oberbeckmann S."/>
            <person name="Bunk B."/>
            <person name="Jeske O."/>
            <person name="Meyerdierks A."/>
            <person name="Storesund J.E."/>
            <person name="Kallscheuer N."/>
            <person name="Luecker S."/>
            <person name="Lage O.M."/>
            <person name="Pohl T."/>
            <person name="Merkel B.J."/>
            <person name="Hornburger P."/>
            <person name="Mueller R.-W."/>
            <person name="Bruemmer F."/>
            <person name="Labrenz M."/>
            <person name="Spormann A.M."/>
            <person name="Op Den Camp H."/>
            <person name="Overmann J."/>
            <person name="Amann R."/>
            <person name="Jetten M.S.M."/>
            <person name="Mascher T."/>
            <person name="Medema M.H."/>
            <person name="Devos D.P."/>
            <person name="Kaster A.-K."/>
            <person name="Ovreas L."/>
            <person name="Rohde M."/>
            <person name="Galperin M.Y."/>
            <person name="Jogler C."/>
        </authorList>
    </citation>
    <scope>NUCLEOTIDE SEQUENCE [LARGE SCALE GENOMIC DNA]</scope>
    <source>
        <strain evidence="1 2">Pla52n</strain>
    </source>
</reference>
<dbReference type="Proteomes" id="UP000320176">
    <property type="component" value="Unassembled WGS sequence"/>
</dbReference>
<dbReference type="AlphaFoldDB" id="A0A5C6AN89"/>
<evidence type="ECO:0000313" key="1">
    <source>
        <dbReference type="EMBL" id="TWU01140.1"/>
    </source>
</evidence>
<proteinExistence type="predicted"/>
<name>A0A5C6AN89_9BACT</name>
<gene>
    <name evidence="1" type="ORF">Pla52n_45120</name>
</gene>
<organism evidence="1 2">
    <name type="scientific">Stieleria varia</name>
    <dbReference type="NCBI Taxonomy" id="2528005"/>
    <lineage>
        <taxon>Bacteria</taxon>
        <taxon>Pseudomonadati</taxon>
        <taxon>Planctomycetota</taxon>
        <taxon>Planctomycetia</taxon>
        <taxon>Pirellulales</taxon>
        <taxon>Pirellulaceae</taxon>
        <taxon>Stieleria</taxon>
    </lineage>
</organism>
<protein>
    <submittedName>
        <fullName evidence="1">Uncharacterized protein</fullName>
    </submittedName>
</protein>
<evidence type="ECO:0000313" key="2">
    <source>
        <dbReference type="Proteomes" id="UP000320176"/>
    </source>
</evidence>
<sequence>MLCMTKYASVKEGLSTKKDPCRDSLREWDVGSEDLLRRLIALAEEASGQSPRIDPS</sequence>
<accession>A0A5C6AN89</accession>
<dbReference type="EMBL" id="SJPN01000005">
    <property type="protein sequence ID" value="TWU01140.1"/>
    <property type="molecule type" value="Genomic_DNA"/>
</dbReference>
<keyword evidence="2" id="KW-1185">Reference proteome</keyword>